<organism evidence="3 4">
    <name type="scientific">Trichoglossum hirsutum</name>
    <dbReference type="NCBI Taxonomy" id="265104"/>
    <lineage>
        <taxon>Eukaryota</taxon>
        <taxon>Fungi</taxon>
        <taxon>Dikarya</taxon>
        <taxon>Ascomycota</taxon>
        <taxon>Pezizomycotina</taxon>
        <taxon>Geoglossomycetes</taxon>
        <taxon>Geoglossales</taxon>
        <taxon>Geoglossaceae</taxon>
        <taxon>Trichoglossum</taxon>
    </lineage>
</organism>
<feature type="non-terminal residue" evidence="3">
    <location>
        <position position="1"/>
    </location>
</feature>
<dbReference type="Pfam" id="PF03080">
    <property type="entry name" value="Neprosin"/>
    <property type="match status" value="1"/>
</dbReference>
<dbReference type="PANTHER" id="PTHR31589">
    <property type="entry name" value="PROTEIN, PUTATIVE (DUF239)-RELATED-RELATED"/>
    <property type="match status" value="1"/>
</dbReference>
<evidence type="ECO:0000313" key="4">
    <source>
        <dbReference type="Proteomes" id="UP000750711"/>
    </source>
</evidence>
<dbReference type="AlphaFoldDB" id="A0A9P8L230"/>
<reference evidence="3" key="1">
    <citation type="submission" date="2021-03" db="EMBL/GenBank/DDBJ databases">
        <title>Comparative genomics and phylogenomic investigation of the class Geoglossomycetes provide insights into ecological specialization and systematics.</title>
        <authorList>
            <person name="Melie T."/>
            <person name="Pirro S."/>
            <person name="Miller A.N."/>
            <person name="Quandt A."/>
        </authorList>
    </citation>
    <scope>NUCLEOTIDE SEQUENCE</scope>
    <source>
        <strain evidence="3">CAQ_001_2017</strain>
    </source>
</reference>
<gene>
    <name evidence="3" type="ORF">GP486_008081</name>
</gene>
<evidence type="ECO:0000259" key="2">
    <source>
        <dbReference type="PROSITE" id="PS52045"/>
    </source>
</evidence>
<dbReference type="PANTHER" id="PTHR31589:SF223">
    <property type="entry name" value="PROTEIN, PUTATIVE (DUF239)-RELATED"/>
    <property type="match status" value="1"/>
</dbReference>
<sequence>PPNTTTVIRESVRAFVMTDHIQEHHKEDCKQQDYKQEYIDFLEARQRQLKIVKTTTSPCGQVLDWIRIESQGETRTPPPSPKRHQPDRERPEKLAVTELQLPGAERGPQGTVPLLRPSFKNADFKIPLKDFIVKRGPPLLDSAHKKSGLIPLDATIPPLPHWYVSSLETVDNYGCQGQFSCFAPSVDKTADFSLIQLGAICRDGAWRSDRPDGIDNRQTLEAGLQRYPSLYGDNNVHVFTYFTTVGYNPVEADNVGGYNRRHQGWHQYDKEVFPGCAFTPTSVNGGDQYKIWLVYQLWRGDWWFWCQDRWLGYYPGSLFVSNPSLSATAGASATAADHCDIVGFWGEVYDSADTPLAAEPTTTDMGSGEFAQKRWRHSAYIHNALYQASPSKEPDGVDNSDKDYNGESNVYVSDPARYSLEDHPTGGGNWGSYMWLGGPGYVPPP</sequence>
<dbReference type="Proteomes" id="UP000750711">
    <property type="component" value="Unassembled WGS sequence"/>
</dbReference>
<dbReference type="InterPro" id="IPR053168">
    <property type="entry name" value="Glutamic_endopeptidase"/>
</dbReference>
<evidence type="ECO:0000256" key="1">
    <source>
        <dbReference type="SAM" id="MobiDB-lite"/>
    </source>
</evidence>
<evidence type="ECO:0000313" key="3">
    <source>
        <dbReference type="EMBL" id="KAH0548202.1"/>
    </source>
</evidence>
<feature type="domain" description="Neprosin PEP catalytic" evidence="2">
    <location>
        <begin position="153"/>
        <end position="443"/>
    </location>
</feature>
<comment type="caution">
    <text evidence="3">The sequence shown here is derived from an EMBL/GenBank/DDBJ whole genome shotgun (WGS) entry which is preliminary data.</text>
</comment>
<proteinExistence type="predicted"/>
<dbReference type="InterPro" id="IPR004314">
    <property type="entry name" value="Neprosin"/>
</dbReference>
<name>A0A9P8L230_9PEZI</name>
<keyword evidence="4" id="KW-1185">Reference proteome</keyword>
<dbReference type="EMBL" id="JAGHQM010002743">
    <property type="protein sequence ID" value="KAH0548202.1"/>
    <property type="molecule type" value="Genomic_DNA"/>
</dbReference>
<protein>
    <recommendedName>
        <fullName evidence="2">Neprosin PEP catalytic domain-containing protein</fullName>
    </recommendedName>
</protein>
<dbReference type="PROSITE" id="PS52045">
    <property type="entry name" value="NEPROSIN_PEP_CD"/>
    <property type="match status" value="1"/>
</dbReference>
<accession>A0A9P8L230</accession>
<feature type="region of interest" description="Disordered" evidence="1">
    <location>
        <begin position="69"/>
        <end position="91"/>
    </location>
</feature>